<evidence type="ECO:0000256" key="1">
    <source>
        <dbReference type="SAM" id="MobiDB-lite"/>
    </source>
</evidence>
<organism evidence="2 3">
    <name type="scientific">Phytophthora fragariaefolia</name>
    <dbReference type="NCBI Taxonomy" id="1490495"/>
    <lineage>
        <taxon>Eukaryota</taxon>
        <taxon>Sar</taxon>
        <taxon>Stramenopiles</taxon>
        <taxon>Oomycota</taxon>
        <taxon>Peronosporomycetes</taxon>
        <taxon>Peronosporales</taxon>
        <taxon>Peronosporaceae</taxon>
        <taxon>Phytophthora</taxon>
    </lineage>
</organism>
<protein>
    <submittedName>
        <fullName evidence="2">Unnamed protein product</fullName>
    </submittedName>
</protein>
<dbReference type="AlphaFoldDB" id="A0A9W6UA27"/>
<sequence length="136" mass="15307">MLSRSLPPEGSILESDSSVESLIVSSPVARRKSTSIKKSKKKHDPTLPYEDWSADEIRKECTRRKLRVPSGMNKDLRISALERHDASKAAYAAKVPGDTVEEVIVDGKSVRTKHCMFRLVNILFSDGFATHRQKRI</sequence>
<proteinExistence type="predicted"/>
<dbReference type="EMBL" id="BSXT01000474">
    <property type="protein sequence ID" value="GMF28336.1"/>
    <property type="molecule type" value="Genomic_DNA"/>
</dbReference>
<keyword evidence="3" id="KW-1185">Reference proteome</keyword>
<evidence type="ECO:0000313" key="3">
    <source>
        <dbReference type="Proteomes" id="UP001165121"/>
    </source>
</evidence>
<name>A0A9W6UA27_9STRA</name>
<accession>A0A9W6UA27</accession>
<reference evidence="2" key="1">
    <citation type="submission" date="2023-04" db="EMBL/GenBank/DDBJ databases">
        <title>Phytophthora fragariaefolia NBRC 109709.</title>
        <authorList>
            <person name="Ichikawa N."/>
            <person name="Sato H."/>
            <person name="Tonouchi N."/>
        </authorList>
    </citation>
    <scope>NUCLEOTIDE SEQUENCE</scope>
    <source>
        <strain evidence="2">NBRC 109709</strain>
    </source>
</reference>
<dbReference type="Proteomes" id="UP001165121">
    <property type="component" value="Unassembled WGS sequence"/>
</dbReference>
<feature type="compositionally biased region" description="Basic residues" evidence="1">
    <location>
        <begin position="29"/>
        <end position="43"/>
    </location>
</feature>
<feature type="region of interest" description="Disordered" evidence="1">
    <location>
        <begin position="26"/>
        <end position="49"/>
    </location>
</feature>
<comment type="caution">
    <text evidence="2">The sequence shown here is derived from an EMBL/GenBank/DDBJ whole genome shotgun (WGS) entry which is preliminary data.</text>
</comment>
<evidence type="ECO:0000313" key="2">
    <source>
        <dbReference type="EMBL" id="GMF28336.1"/>
    </source>
</evidence>
<gene>
    <name evidence="2" type="ORF">Pfra01_000584100</name>
</gene>
<dbReference type="OrthoDB" id="127520at2759"/>